<evidence type="ECO:0000256" key="2">
    <source>
        <dbReference type="SAM" id="SignalP"/>
    </source>
</evidence>
<dbReference type="Gene3D" id="3.40.50.1820">
    <property type="entry name" value="alpha/beta hydrolase"/>
    <property type="match status" value="1"/>
</dbReference>
<dbReference type="GO" id="GO:0006629">
    <property type="term" value="P:lipid metabolic process"/>
    <property type="evidence" value="ECO:0007669"/>
    <property type="project" value="InterPro"/>
</dbReference>
<feature type="chain" id="PRO_5005188532" description="Fungal lipase-type domain-containing protein" evidence="2">
    <location>
        <begin position="20"/>
        <end position="545"/>
    </location>
</feature>
<feature type="domain" description="Fungal lipase-type" evidence="3">
    <location>
        <begin position="252"/>
        <end position="379"/>
    </location>
</feature>
<keyword evidence="2" id="KW-0732">Signal</keyword>
<dbReference type="SUPFAM" id="SSF53474">
    <property type="entry name" value="alpha/beta-Hydrolases"/>
    <property type="match status" value="1"/>
</dbReference>
<feature type="signal peptide" evidence="2">
    <location>
        <begin position="1"/>
        <end position="19"/>
    </location>
</feature>
<organism evidence="4">
    <name type="scientific">Chromera velia CCMP2878</name>
    <dbReference type="NCBI Taxonomy" id="1169474"/>
    <lineage>
        <taxon>Eukaryota</taxon>
        <taxon>Sar</taxon>
        <taxon>Alveolata</taxon>
        <taxon>Colpodellida</taxon>
        <taxon>Chromeraceae</taxon>
        <taxon>Chromera</taxon>
    </lineage>
</organism>
<name>A0A0G4FAL8_9ALVE</name>
<feature type="compositionally biased region" description="Basic and acidic residues" evidence="1">
    <location>
        <begin position="419"/>
        <end position="430"/>
    </location>
</feature>
<sequence>MPKSISTVALASVLSLAGGAPLLRRGLQLGSDAAADSLTVTPFSYPYPVDGNTMGLQCSTQTSGADYAHTIDDFQTGGSSFTGCLYETIIRRENIPEAICACMGVTTSVYDICPELRGAMSSFLCSQDVPFCERTKNDVGKEPHEIPFGTDEAQLELPFESPELPLPEEIKKFVSESETTTASLLWIANTRNYQLAQNFECADGREKSYTDREVLPGWKAERLFTPEYKGAPDSEEGLPWVSVSSRGKSLLIVVRGTQTFAEWVSDMDLEQVPSPLGMPGKLARGFSTVAGNVLEELQKMITKDTERVIVTGHSLGGFAGTVVASGLQRHIESADLSAKLFGVLFASGRVGDAEWQEAMNAKTNVRFVSFQVDPVPFLVCQDTPNCDLPGSFDFSQMITDGATPHSSSSSPSSASEMDNTEKKNGERKQTVEALSSSNDSTELIRFADRTGVMTFSDYWLGSWGLVWGLGVEKDERYLGAAHSCSYQCHAASSQPGGGANAASLCSKETCFGDHGEKDSEGGAQSSFFSESFVGTLVAEAMKKGK</sequence>
<dbReference type="PhylomeDB" id="A0A0G4FAL8"/>
<evidence type="ECO:0000313" key="4">
    <source>
        <dbReference type="EMBL" id="CEM09974.1"/>
    </source>
</evidence>
<reference evidence="4" key="1">
    <citation type="submission" date="2014-11" db="EMBL/GenBank/DDBJ databases">
        <authorList>
            <person name="Otto D Thomas"/>
            <person name="Naeem Raeece"/>
        </authorList>
    </citation>
    <scope>NUCLEOTIDE SEQUENCE</scope>
</reference>
<dbReference type="VEuPathDB" id="CryptoDB:Cvel_3035"/>
<dbReference type="InterPro" id="IPR002921">
    <property type="entry name" value="Fungal_lipase-type"/>
</dbReference>
<evidence type="ECO:0000256" key="1">
    <source>
        <dbReference type="SAM" id="MobiDB-lite"/>
    </source>
</evidence>
<proteinExistence type="predicted"/>
<feature type="compositionally biased region" description="Low complexity" evidence="1">
    <location>
        <begin position="406"/>
        <end position="415"/>
    </location>
</feature>
<dbReference type="Pfam" id="PF01764">
    <property type="entry name" value="Lipase_3"/>
    <property type="match status" value="1"/>
</dbReference>
<dbReference type="InterPro" id="IPR029058">
    <property type="entry name" value="AB_hydrolase_fold"/>
</dbReference>
<evidence type="ECO:0000259" key="3">
    <source>
        <dbReference type="Pfam" id="PF01764"/>
    </source>
</evidence>
<protein>
    <recommendedName>
        <fullName evidence="3">Fungal lipase-type domain-containing protein</fullName>
    </recommendedName>
</protein>
<dbReference type="EMBL" id="CDMZ01000243">
    <property type="protein sequence ID" value="CEM09974.1"/>
    <property type="molecule type" value="Genomic_DNA"/>
</dbReference>
<feature type="region of interest" description="Disordered" evidence="1">
    <location>
        <begin position="399"/>
        <end position="436"/>
    </location>
</feature>
<gene>
    <name evidence="4" type="ORF">Cvel_3035</name>
</gene>
<accession>A0A0G4FAL8</accession>
<dbReference type="AlphaFoldDB" id="A0A0G4FAL8"/>